<dbReference type="EMBL" id="LSDT01000025">
    <property type="protein sequence ID" value="KXB91888.1"/>
    <property type="molecule type" value="Genomic_DNA"/>
</dbReference>
<dbReference type="AlphaFoldDB" id="A0A134CI42"/>
<organism evidence="1 2">
    <name type="scientific">Megasphaera hutchinsoni</name>
    <dbReference type="NCBI Taxonomy" id="1588748"/>
    <lineage>
        <taxon>Bacteria</taxon>
        <taxon>Bacillati</taxon>
        <taxon>Bacillota</taxon>
        <taxon>Negativicutes</taxon>
        <taxon>Veillonellales</taxon>
        <taxon>Veillonellaceae</taxon>
        <taxon>Megasphaera</taxon>
    </lineage>
</organism>
<evidence type="ECO:0008006" key="3">
    <source>
        <dbReference type="Google" id="ProtNLM"/>
    </source>
</evidence>
<reference evidence="2" key="1">
    <citation type="submission" date="2016-01" db="EMBL/GenBank/DDBJ databases">
        <authorList>
            <person name="Mitreva M."/>
            <person name="Pepin K.H."/>
            <person name="Mihindukulasuriya K.A."/>
            <person name="Fulton R."/>
            <person name="Fronick C."/>
            <person name="O'Laughlin M."/>
            <person name="Miner T."/>
            <person name="Herter B."/>
            <person name="Rosa B.A."/>
            <person name="Cordes M."/>
            <person name="Tomlinson C."/>
            <person name="Wollam A."/>
            <person name="Palsikar V.B."/>
            <person name="Mardis E.R."/>
            <person name="Wilson R.K."/>
        </authorList>
    </citation>
    <scope>NUCLEOTIDE SEQUENCE [LARGE SCALE GENOMIC DNA]</scope>
    <source>
        <strain evidence="2">KA00182</strain>
    </source>
</reference>
<sequence>MEEMKVKQVICCLLIGGIFSLSAYGMEPYQDIALVQGQDAITYLQQTQGLRVFPGPLLQPHKPITRQELMQLIWDVDGNLGRLSLQEKRFAPLVLAMIVPSSWKEQTLSKVVTKAELADILEAWQKVNQWQPIKGQTLSMSTTPVSRLEAIQAVYAALYGNKVHVNYQLREEQIWQRLLSYYGSSTAFLTEGVLYRQGETYIIGVYPEKMEQMIALFAEMREFVRIKPIRWSYETYTTYMKEVQQVLAVREPLNATGYIIPDFEQERLLCVVPHPVGEKTKQQVVALVGSRHVQFVLLGEKPVKADRDTTVKGIYYAPYAVGITADMERLIRDFEYSLIHG</sequence>
<keyword evidence="2" id="KW-1185">Reference proteome</keyword>
<proteinExistence type="predicted"/>
<dbReference type="STRING" id="1588748.HMPREF3182_00622"/>
<accession>A0A134CI42</accession>
<evidence type="ECO:0000313" key="1">
    <source>
        <dbReference type="EMBL" id="KXB91888.1"/>
    </source>
</evidence>
<name>A0A134CI42_9FIRM</name>
<dbReference type="PATRIC" id="fig|1588748.3.peg.591"/>
<comment type="caution">
    <text evidence="1">The sequence shown here is derived from an EMBL/GenBank/DDBJ whole genome shotgun (WGS) entry which is preliminary data.</text>
</comment>
<gene>
    <name evidence="1" type="ORF">HMPREF3182_00622</name>
</gene>
<protein>
    <recommendedName>
        <fullName evidence="3">SLH domain-containing protein</fullName>
    </recommendedName>
</protein>
<dbReference type="Proteomes" id="UP000070160">
    <property type="component" value="Unassembled WGS sequence"/>
</dbReference>
<evidence type="ECO:0000313" key="2">
    <source>
        <dbReference type="Proteomes" id="UP000070160"/>
    </source>
</evidence>